<evidence type="ECO:0000256" key="1">
    <source>
        <dbReference type="SAM" id="SignalP"/>
    </source>
</evidence>
<feature type="chain" id="PRO_5002660491" description="DUF3078 domain-containing protein" evidence="1">
    <location>
        <begin position="20"/>
        <end position="304"/>
    </location>
</feature>
<organism evidence="2 3">
    <name type="scientific">Croceibacter atlanticus (strain ATCC BAA-628 / JCM 21780 / CIP 108009 / IAM 15332 / KCTC 12090 / HTCC2559)</name>
    <dbReference type="NCBI Taxonomy" id="216432"/>
    <lineage>
        <taxon>Bacteria</taxon>
        <taxon>Pseudomonadati</taxon>
        <taxon>Bacteroidota</taxon>
        <taxon>Flavobacteriia</taxon>
        <taxon>Flavobacteriales</taxon>
        <taxon>Flavobacteriaceae</taxon>
        <taxon>Croceibacter</taxon>
    </lineage>
</organism>
<dbReference type="eggNOG" id="COG3137">
    <property type="taxonomic scope" value="Bacteria"/>
</dbReference>
<dbReference type="STRING" id="216432.CA2559_04490"/>
<keyword evidence="3" id="KW-1185">Reference proteome</keyword>
<sequence length="304" mass="34501">MKKLIIALAVFAGVSSGFAQDEKEQPKEGWTRAGQFSLLFNQAAFNAEWQGGGTSNYAGNIGITYDFNYRKGKLSWDNKIIGEYGLTKIKDDEFTRKTNDRLEYNSILGRQLEESNWYLSFFLNFKTQFAKGYEFSEEEFTNTDGVLETRTIRTEYTHFLSPGYLQFGPGMLWKKSENLYVNIAPATARLIFVDSDFTSIPGYVDGDYFGVDAGESTRFEFGAAVSAYAKVQLLENVSMENILNLYSNYLEDPQNVDLDYTMNLNMKVNKYLSANVIFQAIYDDNAVGAFQIREVLGVGFNYGF</sequence>
<dbReference type="RefSeq" id="WP_013186663.1">
    <property type="nucleotide sequence ID" value="NC_014230.1"/>
</dbReference>
<dbReference type="AlphaFoldDB" id="A3U6X0"/>
<gene>
    <name evidence="2" type="ordered locus">CA2559_04490</name>
</gene>
<keyword evidence="1" id="KW-0732">Signal</keyword>
<dbReference type="Pfam" id="PF11276">
    <property type="entry name" value="DUF3078"/>
    <property type="match status" value="1"/>
</dbReference>
<dbReference type="InterPro" id="IPR021428">
    <property type="entry name" value="DUF3078"/>
</dbReference>
<dbReference type="GeneID" id="89452689"/>
<protein>
    <recommendedName>
        <fullName evidence="4">DUF3078 domain-containing protein</fullName>
    </recommendedName>
</protein>
<evidence type="ECO:0008006" key="4">
    <source>
        <dbReference type="Google" id="ProtNLM"/>
    </source>
</evidence>
<accession>A3U6X0</accession>
<evidence type="ECO:0000313" key="3">
    <source>
        <dbReference type="Proteomes" id="UP000002297"/>
    </source>
</evidence>
<dbReference type="KEGG" id="cat:CA2559_04490"/>
<feature type="signal peptide" evidence="1">
    <location>
        <begin position="1"/>
        <end position="19"/>
    </location>
</feature>
<name>A3U6X0_CROAH</name>
<dbReference type="OrthoDB" id="1495718at2"/>
<dbReference type="Proteomes" id="UP000002297">
    <property type="component" value="Chromosome"/>
</dbReference>
<dbReference type="EMBL" id="CP002046">
    <property type="protein sequence ID" value="EAP87987.1"/>
    <property type="molecule type" value="Genomic_DNA"/>
</dbReference>
<dbReference type="HOGENOM" id="CLU_057100_1_1_10"/>
<proteinExistence type="predicted"/>
<evidence type="ECO:0000313" key="2">
    <source>
        <dbReference type="EMBL" id="EAP87987.1"/>
    </source>
</evidence>
<reference evidence="2 3" key="1">
    <citation type="journal article" date="2010" name="J. Bacteriol.">
        <title>The complete genome sequence of Croceibacter atlanticus HTCC2559T.</title>
        <authorList>
            <person name="Oh H.M."/>
            <person name="Kang I."/>
            <person name="Ferriera S."/>
            <person name="Giovannoni S.J."/>
            <person name="Cho J.C."/>
        </authorList>
    </citation>
    <scope>NUCLEOTIDE SEQUENCE [LARGE SCALE GENOMIC DNA]</scope>
    <source>
        <strain evidence="3">ATCC BAA-628 / HTCC2559 / KCTC 12090</strain>
    </source>
</reference>